<dbReference type="InterPro" id="IPR011008">
    <property type="entry name" value="Dimeric_a/b-barrel"/>
</dbReference>
<dbReference type="Pfam" id="PF03992">
    <property type="entry name" value="ABM"/>
    <property type="match status" value="1"/>
</dbReference>
<dbReference type="EMBL" id="CP022983">
    <property type="protein sequence ID" value="ASV66327.1"/>
    <property type="molecule type" value="Genomic_DNA"/>
</dbReference>
<dbReference type="SUPFAM" id="SSF54909">
    <property type="entry name" value="Dimeric alpha+beta barrel"/>
    <property type="match status" value="1"/>
</dbReference>
<name>A0A248TDR6_9BACI</name>
<dbReference type="Gene3D" id="3.30.70.100">
    <property type="match status" value="1"/>
</dbReference>
<proteinExistence type="predicted"/>
<dbReference type="KEGG" id="bko:CKF48_02610"/>
<dbReference type="PROSITE" id="PS51725">
    <property type="entry name" value="ABM"/>
    <property type="match status" value="1"/>
</dbReference>
<evidence type="ECO:0000313" key="2">
    <source>
        <dbReference type="EMBL" id="ASV66327.1"/>
    </source>
</evidence>
<dbReference type="RefSeq" id="WP_095369902.1">
    <property type="nucleotide sequence ID" value="NZ_CP022983.1"/>
</dbReference>
<accession>A0A248TDR6</accession>
<keyword evidence="3" id="KW-1185">Reference proteome</keyword>
<feature type="domain" description="ABM" evidence="1">
    <location>
        <begin position="67"/>
        <end position="158"/>
    </location>
</feature>
<gene>
    <name evidence="2" type="ORF">CKF48_02610</name>
</gene>
<dbReference type="InterPro" id="IPR007138">
    <property type="entry name" value="ABM_dom"/>
</dbReference>
<dbReference type="AlphaFoldDB" id="A0A248TDR6"/>
<reference evidence="2 3" key="1">
    <citation type="submission" date="2017-08" db="EMBL/GenBank/DDBJ databases">
        <title>Complete Genome Sequence of Bacillus kochii Oregon-R-modENCODE STRAIN BDGP4, isolated from Drosophila melanogaster gut.</title>
        <authorList>
            <person name="Wan K.H."/>
            <person name="Yu C."/>
            <person name="Park S."/>
            <person name="Hammonds A.S."/>
            <person name="Booth B.W."/>
            <person name="Celniker S.E."/>
        </authorList>
    </citation>
    <scope>NUCLEOTIDE SEQUENCE [LARGE SCALE GENOMIC DNA]</scope>
    <source>
        <strain evidence="2 3">BDGP4</strain>
    </source>
</reference>
<dbReference type="Proteomes" id="UP000215137">
    <property type="component" value="Chromosome"/>
</dbReference>
<evidence type="ECO:0000313" key="3">
    <source>
        <dbReference type="Proteomes" id="UP000215137"/>
    </source>
</evidence>
<sequence length="166" mass="19324">MNLYMTSGTKNFLLPLMEKFSNENIVLMQNSQNTLLVHETESKKSKFQQPKSYHIHDSTGDLHRSKFIAIQYIPLTDEGKPIFEFKFQQFSSNFTNTIGFRAARVLTPMKGHTYVIITAWDSESSYKNWESTNPIAKKIQEEQSNKKELLSDPAYTSFYYIQTTDK</sequence>
<protein>
    <recommendedName>
        <fullName evidence="1">ABM domain-containing protein</fullName>
    </recommendedName>
</protein>
<organism evidence="2 3">
    <name type="scientific">Cytobacillus kochii</name>
    <dbReference type="NCBI Taxonomy" id="859143"/>
    <lineage>
        <taxon>Bacteria</taxon>
        <taxon>Bacillati</taxon>
        <taxon>Bacillota</taxon>
        <taxon>Bacilli</taxon>
        <taxon>Bacillales</taxon>
        <taxon>Bacillaceae</taxon>
        <taxon>Cytobacillus</taxon>
    </lineage>
</organism>
<dbReference type="InterPro" id="IPR050404">
    <property type="entry name" value="Heme-degrading_MO"/>
</dbReference>
<evidence type="ECO:0000259" key="1">
    <source>
        <dbReference type="PROSITE" id="PS51725"/>
    </source>
</evidence>
<dbReference type="PANTHER" id="PTHR34474:SF2">
    <property type="entry name" value="SIGNAL TRANSDUCTION PROTEIN TRAP"/>
    <property type="match status" value="1"/>
</dbReference>
<dbReference type="PANTHER" id="PTHR34474">
    <property type="entry name" value="SIGNAL TRANSDUCTION PROTEIN TRAP"/>
    <property type="match status" value="1"/>
</dbReference>